<proteinExistence type="predicted"/>
<organism evidence="1 2">
    <name type="scientific">Paramarasmius palmivorus</name>
    <dbReference type="NCBI Taxonomy" id="297713"/>
    <lineage>
        <taxon>Eukaryota</taxon>
        <taxon>Fungi</taxon>
        <taxon>Dikarya</taxon>
        <taxon>Basidiomycota</taxon>
        <taxon>Agaricomycotina</taxon>
        <taxon>Agaricomycetes</taxon>
        <taxon>Agaricomycetidae</taxon>
        <taxon>Agaricales</taxon>
        <taxon>Marasmiineae</taxon>
        <taxon>Marasmiaceae</taxon>
        <taxon>Paramarasmius</taxon>
    </lineage>
</organism>
<accession>A0AAW0B5Y7</accession>
<comment type="caution">
    <text evidence="1">The sequence shown here is derived from an EMBL/GenBank/DDBJ whole genome shotgun (WGS) entry which is preliminary data.</text>
</comment>
<keyword evidence="2" id="KW-1185">Reference proteome</keyword>
<name>A0AAW0B5Y7_9AGAR</name>
<protein>
    <submittedName>
        <fullName evidence="1">Uncharacterized protein</fullName>
    </submittedName>
</protein>
<dbReference type="Proteomes" id="UP001383192">
    <property type="component" value="Unassembled WGS sequence"/>
</dbReference>
<evidence type="ECO:0000313" key="1">
    <source>
        <dbReference type="EMBL" id="KAK7021031.1"/>
    </source>
</evidence>
<gene>
    <name evidence="1" type="ORF">VNI00_017563</name>
</gene>
<sequence>MAQLERQPEQQKEDHIAGDVEDQVMNTRTSWYKDEDEKFDDDYQDLSEFQLLLLWTEDETFVLDELKDLTIPYLMGAQWTELLPTHPYLRCVEDFYHRYITPLAQYLVKEVRSWKEEQYDNFVRLERCSPFPELEDILNAGALHYCNVHCLPFVGEEPAHKILVKYLNSRR</sequence>
<dbReference type="EMBL" id="JAYKXP010000178">
    <property type="protein sequence ID" value="KAK7021031.1"/>
    <property type="molecule type" value="Genomic_DNA"/>
</dbReference>
<reference evidence="1 2" key="1">
    <citation type="submission" date="2024-01" db="EMBL/GenBank/DDBJ databases">
        <title>A draft genome for a cacao thread blight-causing isolate of Paramarasmius palmivorus.</title>
        <authorList>
            <person name="Baruah I.K."/>
            <person name="Bukari Y."/>
            <person name="Amoako-Attah I."/>
            <person name="Meinhardt L.W."/>
            <person name="Bailey B.A."/>
            <person name="Cohen S.P."/>
        </authorList>
    </citation>
    <scope>NUCLEOTIDE SEQUENCE [LARGE SCALE GENOMIC DNA]</scope>
    <source>
        <strain evidence="1 2">GH-12</strain>
    </source>
</reference>
<dbReference type="AlphaFoldDB" id="A0AAW0B5Y7"/>
<evidence type="ECO:0000313" key="2">
    <source>
        <dbReference type="Proteomes" id="UP001383192"/>
    </source>
</evidence>